<evidence type="ECO:0000313" key="6">
    <source>
        <dbReference type="Proteomes" id="UP000241618"/>
    </source>
</evidence>
<protein>
    <submittedName>
        <fullName evidence="4">Uncharacterized protein</fullName>
    </submittedName>
</protein>
<feature type="transmembrane region" description="Helical" evidence="2">
    <location>
        <begin position="6"/>
        <end position="27"/>
    </location>
</feature>
<feature type="compositionally biased region" description="Basic and acidic residues" evidence="1">
    <location>
        <begin position="44"/>
        <end position="60"/>
    </location>
</feature>
<reference evidence="5 6" key="1">
    <citation type="submission" date="2018-03" db="EMBL/GenBank/DDBJ databases">
        <title>Whole genome sequencing of Histamine producing bacteria.</title>
        <authorList>
            <person name="Butler K."/>
        </authorList>
    </citation>
    <scope>NUCLEOTIDE SEQUENCE [LARGE SCALE GENOMIC DNA]</scope>
    <source>
        <strain evidence="4 6">FS-6.1</strain>
        <strain evidence="3 5">FS-6.2</strain>
    </source>
</reference>
<dbReference type="EMBL" id="PYMP01000012">
    <property type="protein sequence ID" value="PSU51177.1"/>
    <property type="molecule type" value="Genomic_DNA"/>
</dbReference>
<name>A0A2T3JQ53_PHOPO</name>
<sequence>MNTDELFPLYIIISVVVFLFFMFFLFIQLYLKAKKENIGGCCSTDEKSTPKFKGNDDHLS</sequence>
<accession>A0A2T3JQ53</accession>
<organism evidence="4 6">
    <name type="scientific">Photobacterium phosphoreum</name>
    <dbReference type="NCBI Taxonomy" id="659"/>
    <lineage>
        <taxon>Bacteria</taxon>
        <taxon>Pseudomonadati</taxon>
        <taxon>Pseudomonadota</taxon>
        <taxon>Gammaproteobacteria</taxon>
        <taxon>Vibrionales</taxon>
        <taxon>Vibrionaceae</taxon>
        <taxon>Photobacterium</taxon>
    </lineage>
</organism>
<dbReference type="EMBL" id="PYMO01000011">
    <property type="protein sequence ID" value="PSU24649.1"/>
    <property type="molecule type" value="Genomic_DNA"/>
</dbReference>
<keyword evidence="5" id="KW-1185">Reference proteome</keyword>
<proteinExistence type="predicted"/>
<evidence type="ECO:0000313" key="3">
    <source>
        <dbReference type="EMBL" id="PSU24649.1"/>
    </source>
</evidence>
<dbReference type="Proteomes" id="UP000241405">
    <property type="component" value="Unassembled WGS sequence"/>
</dbReference>
<evidence type="ECO:0000256" key="1">
    <source>
        <dbReference type="SAM" id="MobiDB-lite"/>
    </source>
</evidence>
<evidence type="ECO:0000313" key="4">
    <source>
        <dbReference type="EMBL" id="PSU51177.1"/>
    </source>
</evidence>
<evidence type="ECO:0000256" key="2">
    <source>
        <dbReference type="SAM" id="Phobius"/>
    </source>
</evidence>
<gene>
    <name evidence="4" type="ORF">C9J18_13385</name>
    <name evidence="3" type="ORF">CTM96_11945</name>
</gene>
<feature type="region of interest" description="Disordered" evidence="1">
    <location>
        <begin position="40"/>
        <end position="60"/>
    </location>
</feature>
<keyword evidence="2" id="KW-0472">Membrane</keyword>
<dbReference type="Proteomes" id="UP000241618">
    <property type="component" value="Unassembled WGS sequence"/>
</dbReference>
<comment type="caution">
    <text evidence="4">The sequence shown here is derived from an EMBL/GenBank/DDBJ whole genome shotgun (WGS) entry which is preliminary data.</text>
</comment>
<dbReference type="RefSeq" id="WP_107190121.1">
    <property type="nucleotide sequence ID" value="NZ_PYMN01000011.1"/>
</dbReference>
<keyword evidence="2" id="KW-0812">Transmembrane</keyword>
<keyword evidence="2" id="KW-1133">Transmembrane helix</keyword>
<evidence type="ECO:0000313" key="5">
    <source>
        <dbReference type="Proteomes" id="UP000241405"/>
    </source>
</evidence>
<dbReference type="AlphaFoldDB" id="A0A2T3JQ53"/>